<sequence length="52" mass="5938">MEKRVLRRWGTLGVCTSLRGRAAAFGNTMYKEMDAHITETKQGESFEAMKNE</sequence>
<gene>
    <name evidence="1" type="ORF">BC792_112125</name>
</gene>
<organism evidence="1 2">
    <name type="scientific">Sphingobacterium allocomposti</name>
    <dbReference type="NCBI Taxonomy" id="415956"/>
    <lineage>
        <taxon>Bacteria</taxon>
        <taxon>Pseudomonadati</taxon>
        <taxon>Bacteroidota</taxon>
        <taxon>Sphingobacteriia</taxon>
        <taxon>Sphingobacteriales</taxon>
        <taxon>Sphingobacteriaceae</taxon>
        <taxon>Sphingobacterium</taxon>
    </lineage>
</organism>
<dbReference type="AlphaFoldDB" id="A0A5S5DEK3"/>
<name>A0A5S5DEK3_9SPHI</name>
<accession>A0A5S5DEK3</accession>
<evidence type="ECO:0000313" key="1">
    <source>
        <dbReference type="EMBL" id="TYP94460.1"/>
    </source>
</evidence>
<evidence type="ECO:0000313" key="2">
    <source>
        <dbReference type="Proteomes" id="UP000325105"/>
    </source>
</evidence>
<reference evidence="1 2" key="1">
    <citation type="submission" date="2019-07" db="EMBL/GenBank/DDBJ databases">
        <title>Genomic Encyclopedia of Archaeal and Bacterial Type Strains, Phase II (KMG-II): from individual species to whole genera.</title>
        <authorList>
            <person name="Goeker M."/>
        </authorList>
    </citation>
    <scope>NUCLEOTIDE SEQUENCE [LARGE SCALE GENOMIC DNA]</scope>
    <source>
        <strain evidence="1 2">DSM 18850</strain>
    </source>
</reference>
<dbReference type="Proteomes" id="UP000325105">
    <property type="component" value="Unassembled WGS sequence"/>
</dbReference>
<protein>
    <submittedName>
        <fullName evidence="1">Uncharacterized protein</fullName>
    </submittedName>
</protein>
<dbReference type="EMBL" id="VNHX01000012">
    <property type="protein sequence ID" value="TYP94460.1"/>
    <property type="molecule type" value="Genomic_DNA"/>
</dbReference>
<keyword evidence="2" id="KW-1185">Reference proteome</keyword>
<comment type="caution">
    <text evidence="1">The sequence shown here is derived from an EMBL/GenBank/DDBJ whole genome shotgun (WGS) entry which is preliminary data.</text>
</comment>
<proteinExistence type="predicted"/>